<evidence type="ECO:0000256" key="1">
    <source>
        <dbReference type="SAM" id="SignalP"/>
    </source>
</evidence>
<feature type="signal peptide" evidence="1">
    <location>
        <begin position="1"/>
        <end position="23"/>
    </location>
</feature>
<dbReference type="OrthoDB" id="188293at2759"/>
<protein>
    <submittedName>
        <fullName evidence="2">Uncharacterized protein</fullName>
    </submittedName>
</protein>
<dbReference type="EMBL" id="CAICTM010000351">
    <property type="protein sequence ID" value="CAB9508578.1"/>
    <property type="molecule type" value="Genomic_DNA"/>
</dbReference>
<dbReference type="Proteomes" id="UP001153069">
    <property type="component" value="Unassembled WGS sequence"/>
</dbReference>
<keyword evidence="3" id="KW-1185">Reference proteome</keyword>
<proteinExistence type="predicted"/>
<accession>A0A9N8DT58</accession>
<gene>
    <name evidence="2" type="ORF">SEMRO_352_G124330.1</name>
</gene>
<sequence>MGSWTSFFRWILLAAWMATSVHTQTLQPLQTVAPQFQTTTPVTAATTNPAFATTNPVTTATANPQTAATVATIPPTTLAPNADWTGCVDPDSPDEPIRIGKKTTICIILGSNTNWNAGVPPVRYLRLSFQPLADEYSRFHVPSSYQDLVTTQATQVYNGNNNVTIHVASQKVLSFQRIFYDPNQGSGRVYPHLTAIIDVRKGIVDGITWDDGCLFCGNDKCLENTYDFNGNEGNQETFGQPTKGCFITQPECAAFLLNQEPRCDVTVYVVWTGDDADGRALQSSAFRFSSFPEQELANRIQDSLPELPFGLTGGSTSDAGGAA</sequence>
<name>A0A9N8DT58_9STRA</name>
<comment type="caution">
    <text evidence="2">The sequence shown here is derived from an EMBL/GenBank/DDBJ whole genome shotgun (WGS) entry which is preliminary data.</text>
</comment>
<keyword evidence="1" id="KW-0732">Signal</keyword>
<dbReference type="AlphaFoldDB" id="A0A9N8DT58"/>
<evidence type="ECO:0000313" key="3">
    <source>
        <dbReference type="Proteomes" id="UP001153069"/>
    </source>
</evidence>
<evidence type="ECO:0000313" key="2">
    <source>
        <dbReference type="EMBL" id="CAB9508578.1"/>
    </source>
</evidence>
<reference evidence="2" key="1">
    <citation type="submission" date="2020-06" db="EMBL/GenBank/DDBJ databases">
        <authorList>
            <consortium name="Plant Systems Biology data submission"/>
        </authorList>
    </citation>
    <scope>NUCLEOTIDE SEQUENCE</scope>
    <source>
        <strain evidence="2">D6</strain>
    </source>
</reference>
<organism evidence="2 3">
    <name type="scientific">Seminavis robusta</name>
    <dbReference type="NCBI Taxonomy" id="568900"/>
    <lineage>
        <taxon>Eukaryota</taxon>
        <taxon>Sar</taxon>
        <taxon>Stramenopiles</taxon>
        <taxon>Ochrophyta</taxon>
        <taxon>Bacillariophyta</taxon>
        <taxon>Bacillariophyceae</taxon>
        <taxon>Bacillariophycidae</taxon>
        <taxon>Naviculales</taxon>
        <taxon>Naviculaceae</taxon>
        <taxon>Seminavis</taxon>
    </lineage>
</organism>
<feature type="chain" id="PRO_5040144653" evidence="1">
    <location>
        <begin position="24"/>
        <end position="323"/>
    </location>
</feature>